<sequence length="95" mass="10561">SEHQRRARDVVQRSPRVGREGPKEAIEASSAISPRTPFQQTSELQSEERRGNSNTRQGSRSLDSKIEKKPRGLRADTDKGNDIVGSSDAESSEHF</sequence>
<name>K0RYX3_THAOC</name>
<feature type="compositionally biased region" description="Polar residues" evidence="1">
    <location>
        <begin position="30"/>
        <end position="44"/>
    </location>
</feature>
<evidence type="ECO:0000313" key="3">
    <source>
        <dbReference type="Proteomes" id="UP000266841"/>
    </source>
</evidence>
<dbReference type="EMBL" id="AGNL01027553">
    <property type="protein sequence ID" value="EJK57639.1"/>
    <property type="molecule type" value="Genomic_DNA"/>
</dbReference>
<evidence type="ECO:0000313" key="2">
    <source>
        <dbReference type="EMBL" id="EJK57639.1"/>
    </source>
</evidence>
<comment type="caution">
    <text evidence="2">The sequence shown here is derived from an EMBL/GenBank/DDBJ whole genome shotgun (WGS) entry which is preliminary data.</text>
</comment>
<feature type="region of interest" description="Disordered" evidence="1">
    <location>
        <begin position="1"/>
        <end position="95"/>
    </location>
</feature>
<keyword evidence="3" id="KW-1185">Reference proteome</keyword>
<feature type="compositionally biased region" description="Polar residues" evidence="1">
    <location>
        <begin position="52"/>
        <end position="61"/>
    </location>
</feature>
<feature type="non-terminal residue" evidence="2">
    <location>
        <position position="1"/>
    </location>
</feature>
<feature type="compositionally biased region" description="Basic and acidic residues" evidence="1">
    <location>
        <begin position="62"/>
        <end position="81"/>
    </location>
</feature>
<dbReference type="Proteomes" id="UP000266841">
    <property type="component" value="Unassembled WGS sequence"/>
</dbReference>
<organism evidence="2 3">
    <name type="scientific">Thalassiosira oceanica</name>
    <name type="common">Marine diatom</name>
    <dbReference type="NCBI Taxonomy" id="159749"/>
    <lineage>
        <taxon>Eukaryota</taxon>
        <taxon>Sar</taxon>
        <taxon>Stramenopiles</taxon>
        <taxon>Ochrophyta</taxon>
        <taxon>Bacillariophyta</taxon>
        <taxon>Coscinodiscophyceae</taxon>
        <taxon>Thalassiosirophycidae</taxon>
        <taxon>Thalassiosirales</taxon>
        <taxon>Thalassiosiraceae</taxon>
        <taxon>Thalassiosira</taxon>
    </lineage>
</organism>
<evidence type="ECO:0000256" key="1">
    <source>
        <dbReference type="SAM" id="MobiDB-lite"/>
    </source>
</evidence>
<feature type="compositionally biased region" description="Basic and acidic residues" evidence="1">
    <location>
        <begin position="1"/>
        <end position="26"/>
    </location>
</feature>
<protein>
    <submittedName>
        <fullName evidence="2">Uncharacterized protein</fullName>
    </submittedName>
</protein>
<gene>
    <name evidence="2" type="ORF">THAOC_22294</name>
</gene>
<proteinExistence type="predicted"/>
<reference evidence="2 3" key="1">
    <citation type="journal article" date="2012" name="Genome Biol.">
        <title>Genome and low-iron response of an oceanic diatom adapted to chronic iron limitation.</title>
        <authorList>
            <person name="Lommer M."/>
            <person name="Specht M."/>
            <person name="Roy A.S."/>
            <person name="Kraemer L."/>
            <person name="Andreson R."/>
            <person name="Gutowska M.A."/>
            <person name="Wolf J."/>
            <person name="Bergner S.V."/>
            <person name="Schilhabel M.B."/>
            <person name="Klostermeier U.C."/>
            <person name="Beiko R.G."/>
            <person name="Rosenstiel P."/>
            <person name="Hippler M."/>
            <person name="Laroche J."/>
        </authorList>
    </citation>
    <scope>NUCLEOTIDE SEQUENCE [LARGE SCALE GENOMIC DNA]</scope>
    <source>
        <strain evidence="2 3">CCMP1005</strain>
    </source>
</reference>
<accession>K0RYX3</accession>
<dbReference type="AlphaFoldDB" id="K0RYX3"/>